<feature type="compositionally biased region" description="Basic and acidic residues" evidence="18">
    <location>
        <begin position="457"/>
        <end position="476"/>
    </location>
</feature>
<keyword evidence="9 17" id="KW-0175">Coiled coil</keyword>
<dbReference type="PROSITE" id="PS50020">
    <property type="entry name" value="WW_DOMAIN_2"/>
    <property type="match status" value="1"/>
</dbReference>
<feature type="compositionally biased region" description="Polar residues" evidence="18">
    <location>
        <begin position="1077"/>
        <end position="1092"/>
    </location>
</feature>
<dbReference type="InterPro" id="IPR051841">
    <property type="entry name" value="MT-Golgi_org_protein"/>
</dbReference>
<keyword evidence="5" id="KW-0132">Cell division</keyword>
<accession>A0A8B9YS76</accession>
<feature type="region of interest" description="Disordered" evidence="18">
    <location>
        <begin position="415"/>
        <end position="436"/>
    </location>
</feature>
<evidence type="ECO:0000256" key="6">
    <source>
        <dbReference type="ARBA" id="ARBA00022763"/>
    </source>
</evidence>
<feature type="region of interest" description="Disordered" evidence="18">
    <location>
        <begin position="91"/>
        <end position="126"/>
    </location>
</feature>
<dbReference type="GO" id="GO:0051301">
    <property type="term" value="P:cell division"/>
    <property type="evidence" value="ECO:0007669"/>
    <property type="project" value="UniProtKB-KW"/>
</dbReference>
<feature type="region of interest" description="Disordered" evidence="18">
    <location>
        <begin position="457"/>
        <end position="494"/>
    </location>
</feature>
<dbReference type="GO" id="GO:0005813">
    <property type="term" value="C:centrosome"/>
    <property type="evidence" value="ECO:0007669"/>
    <property type="project" value="TreeGrafter"/>
</dbReference>
<dbReference type="Gene3D" id="3.30.1470.10">
    <property type="entry name" value="Photosystem I PsaD, reaction center subunit II"/>
    <property type="match status" value="1"/>
</dbReference>
<evidence type="ECO:0000256" key="13">
    <source>
        <dbReference type="ARBA" id="ARBA00023306"/>
    </source>
</evidence>
<keyword evidence="8" id="KW-0970">Cilium biogenesis/degradation</keyword>
<evidence type="ECO:0000256" key="8">
    <source>
        <dbReference type="ARBA" id="ARBA00022794"/>
    </source>
</evidence>
<feature type="region of interest" description="Disordered" evidence="18">
    <location>
        <begin position="515"/>
        <end position="539"/>
    </location>
</feature>
<dbReference type="PANTHER" id="PTHR18902:SF27">
    <property type="entry name" value="CENTROSOMAL PROTEIN OF 164 KDA"/>
    <property type="match status" value="1"/>
</dbReference>
<name>A0A8B9YS76_BOSMU</name>
<feature type="compositionally biased region" description="Basic and acidic residues" evidence="18">
    <location>
        <begin position="109"/>
        <end position="119"/>
    </location>
</feature>
<feature type="compositionally biased region" description="Low complexity" evidence="18">
    <location>
        <begin position="420"/>
        <end position="429"/>
    </location>
</feature>
<evidence type="ECO:0000256" key="2">
    <source>
        <dbReference type="ARBA" id="ARBA00004123"/>
    </source>
</evidence>
<keyword evidence="3" id="KW-0963">Cytoplasm</keyword>
<dbReference type="CDD" id="cd00201">
    <property type="entry name" value="WW"/>
    <property type="match status" value="1"/>
</dbReference>
<feature type="compositionally biased region" description="Basic and acidic residues" evidence="18">
    <location>
        <begin position="343"/>
        <end position="369"/>
    </location>
</feature>
<evidence type="ECO:0000256" key="9">
    <source>
        <dbReference type="ARBA" id="ARBA00023054"/>
    </source>
</evidence>
<dbReference type="PANTHER" id="PTHR18902">
    <property type="entry name" value="NUCLEAR MITOTIC APPARATUS PROTEIN 1-RELATED"/>
    <property type="match status" value="1"/>
</dbReference>
<dbReference type="SUPFAM" id="SSF51045">
    <property type="entry name" value="WW domain"/>
    <property type="match status" value="1"/>
</dbReference>
<keyword evidence="7" id="KW-0498">Mitosis</keyword>
<comment type="subunit">
    <text evidence="15">Interacts (via N-terminus) with ATRIP. Interacts with ATM, ATR and MDC1. Interacts with XPA (via N-terminus) upon UV irradiation. Interacts with CEP83, CCDC92, TTBK2, DVL3, NPHP3 and weakly with NPHP4. Interacts with DZIP1.</text>
</comment>
<reference evidence="20" key="3">
    <citation type="submission" date="2025-09" db="UniProtKB">
        <authorList>
            <consortium name="Ensembl"/>
        </authorList>
    </citation>
    <scope>IDENTIFICATION</scope>
</reference>
<evidence type="ECO:0000256" key="12">
    <source>
        <dbReference type="ARBA" id="ARBA00023242"/>
    </source>
</evidence>
<dbReference type="Proteomes" id="UP000694520">
    <property type="component" value="Chromosome 13"/>
</dbReference>
<dbReference type="InterPro" id="IPR036020">
    <property type="entry name" value="WW_dom_sf"/>
</dbReference>
<feature type="region of interest" description="Disordered" evidence="18">
    <location>
        <begin position="240"/>
        <end position="375"/>
    </location>
</feature>
<feature type="compositionally biased region" description="Basic residues" evidence="18">
    <location>
        <begin position="97"/>
        <end position="108"/>
    </location>
</feature>
<keyword evidence="10" id="KW-0234">DNA repair</keyword>
<evidence type="ECO:0000256" key="3">
    <source>
        <dbReference type="ARBA" id="ARBA00022490"/>
    </source>
</evidence>
<evidence type="ECO:0000256" key="1">
    <source>
        <dbReference type="ARBA" id="ARBA00004114"/>
    </source>
</evidence>
<sequence length="1242" mass="140064">WGQRPIYLSHYLPRLIVIFPSLEIGIDPIKEPQLMWLAREGIVAPLPVEWKPCQDITGDIYYFNFANGQSTWDHPCDEHYRNLVIQERGKLSTPGATKKKEKKKKKEKEKKDKKDKETSKSPLALGSSLAPVHVPLGGLAPLRGLVDAPPSALRGPQSVSLGSSVESGQLGELLLPSQGLKPSAAAKGLLGSIHEDKNALSLLALGEETNEEDEAESDNQSVRSSSELLRNLHLDIGALGGDFEYEESPRASQPEEKDVSLDSDAAGPLTSGKPFSQGADSSLSSADDKERQRREASWLPEKGKTEKNDPGTSRSGVDPGGDQPANTTEKEAPEDPVDAGEQGSRKEEAAEEPKEEASVPKESRSEASEVSHLGFGFRSQISERLLDMDVHSSVLDGARWEVSLSGFSPFCLLHSQATDEGPPQAPEGQPEWKEAAEGRPVVPPANLPLLCSSLKEQLQRATEEEETQMREQERQRLSRLRAQVQSSSEADADQIRAEQEASLQRLREELESLQKAERASLEERSRQTLEQLREEMEASEKREQAALKVEKERALQQLREQLEGERREAAAALEREHREELERLSSSLEAKHREVVSSLQKKMQEAHQKEEAQLQESLGRAEQRAHHRVYQVLEYEQELSGLLREKRQEVEREHERKMDRMKEEHQQVVAEARQQYEAEERKQRAELLGHLTGELERLRRAHERELESVRQEQDRQLEDLRRRHREQERKLQDLEVELETRTKDVKARLAQLDVQKEAARKEKQQLLDVQRQVVLESEEATATHQHLEEAKKEHTHLLESNQQLRRILEELQARKLELESQVELLQAQSQRLQKHVSDLEVQAQKKQDLLKELEVKDSNTSPHLEPDLLLEDLRRSPRTVSCSWKGQGGWSWVGARHYLSAEGVALRNAKEFLVQQSRSMRRRQTALKAAQQHWRQELASAQEADKDPPGTKALEDVCKDLEEETRHLDEMKSALWKGHDLLKKKEEKLHQLESSLREEASDEDMLRGPPTKKVVTFDLSDLEDGSSDSSDSFNLTPSPTFPNKIHYLSSSLQSISSQLNGVLGVLGSLNAQPPPLFTSTPVPLPTQASRSTLAPPHPSLTRGSASSPARPVSAQWTWDPGLGPRLSSSAAQTVDDFLVEKWRKYFPTGIPFLSSGPAPLENRLGYVSASEQLRRLQHPSSRVPQVGASNLQDMIAANRKWLEHYKNDPKLPLFSSVAKPAAGSSFLQLDLDENNRLKIYHY</sequence>
<dbReference type="GO" id="GO:0097539">
    <property type="term" value="C:ciliary transition fiber"/>
    <property type="evidence" value="ECO:0007669"/>
    <property type="project" value="TreeGrafter"/>
</dbReference>
<keyword evidence="4" id="KW-0597">Phosphoprotein</keyword>
<keyword evidence="21" id="KW-1185">Reference proteome</keyword>
<protein>
    <recommendedName>
        <fullName evidence="16">Centrosomal protein of 164 kDa</fullName>
    </recommendedName>
</protein>
<feature type="compositionally biased region" description="Basic and acidic residues" evidence="18">
    <location>
        <begin position="286"/>
        <end position="309"/>
    </location>
</feature>
<dbReference type="GO" id="GO:0060271">
    <property type="term" value="P:cilium assembly"/>
    <property type="evidence" value="ECO:0007669"/>
    <property type="project" value="TreeGrafter"/>
</dbReference>
<comment type="subcellular location">
    <subcellularLocation>
        <location evidence="1">Cytoplasm</location>
        <location evidence="1">Cytoskeleton</location>
        <location evidence="1">Microtubule organizing center</location>
        <location evidence="1">Centrosome</location>
        <location evidence="1">Centriole</location>
    </subcellularLocation>
    <subcellularLocation>
        <location evidence="2">Nucleus</location>
    </subcellularLocation>
</comment>
<feature type="compositionally biased region" description="Basic and acidic residues" evidence="18">
    <location>
        <begin position="247"/>
        <end position="260"/>
    </location>
</feature>
<evidence type="ECO:0000259" key="19">
    <source>
        <dbReference type="PROSITE" id="PS50020"/>
    </source>
</evidence>
<dbReference type="GeneTree" id="ENSGT00950000183078"/>
<evidence type="ECO:0000256" key="17">
    <source>
        <dbReference type="SAM" id="Coils"/>
    </source>
</evidence>
<dbReference type="PROSITE" id="PS01159">
    <property type="entry name" value="WW_DOMAIN_1"/>
    <property type="match status" value="1"/>
</dbReference>
<feature type="compositionally biased region" description="Acidic residues" evidence="18">
    <location>
        <begin position="208"/>
        <end position="217"/>
    </location>
</feature>
<reference evidence="20" key="2">
    <citation type="submission" date="2025-08" db="UniProtKB">
        <authorList>
            <consortium name="Ensembl"/>
        </authorList>
    </citation>
    <scope>IDENTIFICATION</scope>
</reference>
<evidence type="ECO:0000256" key="18">
    <source>
        <dbReference type="SAM" id="MobiDB-lite"/>
    </source>
</evidence>
<keyword evidence="12" id="KW-0539">Nucleus</keyword>
<organism evidence="20 21">
    <name type="scientific">Bos mutus grunniens</name>
    <name type="common">Wild yak</name>
    <name type="synonym">Bos grunniens</name>
    <dbReference type="NCBI Taxonomy" id="30521"/>
    <lineage>
        <taxon>Eukaryota</taxon>
        <taxon>Metazoa</taxon>
        <taxon>Chordata</taxon>
        <taxon>Craniata</taxon>
        <taxon>Vertebrata</taxon>
        <taxon>Euteleostomi</taxon>
        <taxon>Mammalia</taxon>
        <taxon>Eutheria</taxon>
        <taxon>Laurasiatheria</taxon>
        <taxon>Artiodactyla</taxon>
        <taxon>Ruminantia</taxon>
        <taxon>Pecora</taxon>
        <taxon>Bovidae</taxon>
        <taxon>Bovinae</taxon>
        <taxon>Bos</taxon>
    </lineage>
</organism>
<dbReference type="GO" id="GO:0006281">
    <property type="term" value="P:DNA repair"/>
    <property type="evidence" value="ECO:0007669"/>
    <property type="project" value="UniProtKB-KW"/>
</dbReference>
<dbReference type="GO" id="GO:0005814">
    <property type="term" value="C:centriole"/>
    <property type="evidence" value="ECO:0007669"/>
    <property type="project" value="UniProtKB-SubCell"/>
</dbReference>
<feature type="coiled-coil region" evidence="17">
    <location>
        <begin position="954"/>
        <end position="1002"/>
    </location>
</feature>
<evidence type="ECO:0000256" key="11">
    <source>
        <dbReference type="ARBA" id="ARBA00023212"/>
    </source>
</evidence>
<feature type="region of interest" description="Disordered" evidence="18">
    <location>
        <begin position="1077"/>
        <end position="1116"/>
    </location>
</feature>
<keyword evidence="6" id="KW-0227">DNA damage</keyword>
<evidence type="ECO:0000256" key="15">
    <source>
        <dbReference type="ARBA" id="ARBA00061715"/>
    </source>
</evidence>
<evidence type="ECO:0000256" key="4">
    <source>
        <dbReference type="ARBA" id="ARBA00022553"/>
    </source>
</evidence>
<evidence type="ECO:0000256" key="16">
    <source>
        <dbReference type="ARBA" id="ARBA00067900"/>
    </source>
</evidence>
<keyword evidence="13" id="KW-0131">Cell cycle</keyword>
<proteinExistence type="predicted"/>
<reference evidence="20" key="1">
    <citation type="submission" date="2019-05" db="EMBL/GenBank/DDBJ databases">
        <authorList>
            <person name="Zhang S."/>
            <person name="Liu J."/>
        </authorList>
    </citation>
    <scope>NUCLEOTIDE SEQUENCE [LARGE SCALE GENOMIC DNA]</scope>
</reference>
<dbReference type="AlphaFoldDB" id="A0A8B9YS76"/>
<evidence type="ECO:0000313" key="20">
    <source>
        <dbReference type="Ensembl" id="ENSBGRP00000039980.1"/>
    </source>
</evidence>
<dbReference type="FunFam" id="3.30.1470.10:FF:000001">
    <property type="entry name" value="Centrosomal protein of 164 kDa"/>
    <property type="match status" value="1"/>
</dbReference>
<dbReference type="InterPro" id="IPR001202">
    <property type="entry name" value="WW_dom"/>
</dbReference>
<evidence type="ECO:0000256" key="14">
    <source>
        <dbReference type="ARBA" id="ARBA00056906"/>
    </source>
</evidence>
<keyword evidence="11" id="KW-0206">Cytoskeleton</keyword>
<dbReference type="GO" id="GO:0005634">
    <property type="term" value="C:nucleus"/>
    <property type="evidence" value="ECO:0007669"/>
    <property type="project" value="UniProtKB-SubCell"/>
</dbReference>
<dbReference type="Pfam" id="PF00397">
    <property type="entry name" value="WW"/>
    <property type="match status" value="1"/>
</dbReference>
<evidence type="ECO:0000313" key="21">
    <source>
        <dbReference type="Proteomes" id="UP000694520"/>
    </source>
</evidence>
<feature type="domain" description="WW" evidence="19">
    <location>
        <begin position="44"/>
        <end position="77"/>
    </location>
</feature>
<feature type="region of interest" description="Disordered" evidence="18">
    <location>
        <begin position="204"/>
        <end position="226"/>
    </location>
</feature>
<evidence type="ECO:0000256" key="10">
    <source>
        <dbReference type="ARBA" id="ARBA00023204"/>
    </source>
</evidence>
<dbReference type="SMART" id="SM00456">
    <property type="entry name" value="WW"/>
    <property type="match status" value="1"/>
</dbReference>
<comment type="function">
    <text evidence="14">Plays a role in microtubule organization and/or maintenance for the formation of primary cilia (PC), a microtubule-based structure that protrudes from the surface of epithelial cells. Plays a critical role in G2/M checkpoint and nuclear divisions. A key player in the DNA damage-activated ATR/ATM signaling cascade since it is required for the proper phosphorylation of H2AX, RPA, CHEK2 and CHEK1. Plays a critical role in chromosome segregation, acting as a mediator required for the maintenance of genomic stability through modulation of MDC1, RPA and CHEK1.</text>
</comment>
<evidence type="ECO:0000256" key="5">
    <source>
        <dbReference type="ARBA" id="ARBA00022618"/>
    </source>
</evidence>
<evidence type="ECO:0000256" key="7">
    <source>
        <dbReference type="ARBA" id="ARBA00022776"/>
    </source>
</evidence>
<gene>
    <name evidence="20" type="primary">CEP164</name>
</gene>
<dbReference type="Ensembl" id="ENSBGRT00000046370.1">
    <property type="protein sequence ID" value="ENSBGRP00000039980.1"/>
    <property type="gene ID" value="ENSBGRG00000024804.1"/>
</dbReference>